<dbReference type="EMBL" id="KQ474075">
    <property type="protein sequence ID" value="KPV76848.1"/>
    <property type="molecule type" value="Genomic_DNA"/>
</dbReference>
<dbReference type="GO" id="GO:0000139">
    <property type="term" value="C:Golgi membrane"/>
    <property type="evidence" value="ECO:0007669"/>
    <property type="project" value="TreeGrafter"/>
</dbReference>
<dbReference type="OMA" id="FWIFDRL"/>
<keyword evidence="4 6" id="KW-1133">Transmembrane helix</keyword>
<dbReference type="PANTHER" id="PTHR13144:SF0">
    <property type="entry name" value="PROTEIN TEX261"/>
    <property type="match status" value="1"/>
</dbReference>
<organism evidence="7 8">
    <name type="scientific">Rhodotorula graminis (strain WP1)</name>
    <dbReference type="NCBI Taxonomy" id="578459"/>
    <lineage>
        <taxon>Eukaryota</taxon>
        <taxon>Fungi</taxon>
        <taxon>Dikarya</taxon>
        <taxon>Basidiomycota</taxon>
        <taxon>Pucciniomycotina</taxon>
        <taxon>Microbotryomycetes</taxon>
        <taxon>Sporidiobolales</taxon>
        <taxon>Sporidiobolaceae</taxon>
        <taxon>Rhodotorula</taxon>
    </lineage>
</organism>
<name>A0A194S7Z1_RHOGW</name>
<evidence type="ECO:0000256" key="4">
    <source>
        <dbReference type="ARBA" id="ARBA00022989"/>
    </source>
</evidence>
<dbReference type="Pfam" id="PF04148">
    <property type="entry name" value="Erv26"/>
    <property type="match status" value="1"/>
</dbReference>
<dbReference type="GO" id="GO:0030134">
    <property type="term" value="C:COPII-coated ER to Golgi transport vesicle"/>
    <property type="evidence" value="ECO:0007669"/>
    <property type="project" value="TreeGrafter"/>
</dbReference>
<dbReference type="GO" id="GO:0005789">
    <property type="term" value="C:endoplasmic reticulum membrane"/>
    <property type="evidence" value="ECO:0007669"/>
    <property type="project" value="TreeGrafter"/>
</dbReference>
<feature type="transmembrane region" description="Helical" evidence="6">
    <location>
        <begin position="30"/>
        <end position="56"/>
    </location>
</feature>
<feature type="non-terminal residue" evidence="7">
    <location>
        <position position="1"/>
    </location>
</feature>
<evidence type="ECO:0008006" key="9">
    <source>
        <dbReference type="Google" id="ProtNLM"/>
    </source>
</evidence>
<dbReference type="GO" id="GO:0006888">
    <property type="term" value="P:endoplasmic reticulum to Golgi vesicle-mediated transport"/>
    <property type="evidence" value="ECO:0007669"/>
    <property type="project" value="InterPro"/>
</dbReference>
<keyword evidence="8" id="KW-1185">Reference proteome</keyword>
<sequence>ASGLLYVAEVIEEHSGLAKSVGKRLVYVEVLLFVLLFSVDGLPWHLVAVGILAHLVYLQNFSRTWPTISLTSPTFIASCILVLASHFLSFRHFSARSDAAALHGRYTHYNAYDSRRTSFLDVATYFAVCVWLVPFYLFLSLSANDNVLP</sequence>
<comment type="similarity">
    <text evidence="2">Belongs to the SVP26 family.</text>
</comment>
<dbReference type="AlphaFoldDB" id="A0A194S7Z1"/>
<dbReference type="GO" id="GO:0097020">
    <property type="term" value="F:COPII receptor activity"/>
    <property type="evidence" value="ECO:0007669"/>
    <property type="project" value="InterPro"/>
</dbReference>
<dbReference type="RefSeq" id="XP_018272897.1">
    <property type="nucleotide sequence ID" value="XM_018419232.1"/>
</dbReference>
<feature type="transmembrane region" description="Helical" evidence="6">
    <location>
        <begin position="68"/>
        <end position="88"/>
    </location>
</feature>
<evidence type="ECO:0000256" key="3">
    <source>
        <dbReference type="ARBA" id="ARBA00022692"/>
    </source>
</evidence>
<feature type="non-terminal residue" evidence="7">
    <location>
        <position position="149"/>
    </location>
</feature>
<gene>
    <name evidence="7" type="ORF">RHOBADRAFT_8859</name>
</gene>
<dbReference type="PANTHER" id="PTHR13144">
    <property type="entry name" value="TEX261 PROTEIN"/>
    <property type="match status" value="1"/>
</dbReference>
<dbReference type="GeneID" id="28979678"/>
<evidence type="ECO:0000256" key="2">
    <source>
        <dbReference type="ARBA" id="ARBA00008096"/>
    </source>
</evidence>
<reference evidence="7 8" key="1">
    <citation type="journal article" date="2015" name="Front. Microbiol.">
        <title>Genome sequence of the plant growth promoting endophytic yeast Rhodotorula graminis WP1.</title>
        <authorList>
            <person name="Firrincieli A."/>
            <person name="Otillar R."/>
            <person name="Salamov A."/>
            <person name="Schmutz J."/>
            <person name="Khan Z."/>
            <person name="Redman R.S."/>
            <person name="Fleck N.D."/>
            <person name="Lindquist E."/>
            <person name="Grigoriev I.V."/>
            <person name="Doty S.L."/>
        </authorList>
    </citation>
    <scope>NUCLEOTIDE SEQUENCE [LARGE SCALE GENOMIC DNA]</scope>
    <source>
        <strain evidence="7 8">WP1</strain>
    </source>
</reference>
<evidence type="ECO:0000256" key="1">
    <source>
        <dbReference type="ARBA" id="ARBA00004141"/>
    </source>
</evidence>
<protein>
    <recommendedName>
        <fullName evidence="9">Transmembrane adaptor Erv26</fullName>
    </recommendedName>
</protein>
<feature type="transmembrane region" description="Helical" evidence="6">
    <location>
        <begin position="119"/>
        <end position="139"/>
    </location>
</feature>
<evidence type="ECO:0000313" key="8">
    <source>
        <dbReference type="Proteomes" id="UP000053890"/>
    </source>
</evidence>
<dbReference type="Proteomes" id="UP000053890">
    <property type="component" value="Unassembled WGS sequence"/>
</dbReference>
<keyword evidence="3 6" id="KW-0812">Transmembrane</keyword>
<keyword evidence="5 6" id="KW-0472">Membrane</keyword>
<comment type="subcellular location">
    <subcellularLocation>
        <location evidence="1">Membrane</location>
        <topology evidence="1">Multi-pass membrane protein</topology>
    </subcellularLocation>
</comment>
<dbReference type="InterPro" id="IPR007277">
    <property type="entry name" value="Svp26/Tex261"/>
</dbReference>
<evidence type="ECO:0000313" key="7">
    <source>
        <dbReference type="EMBL" id="KPV76848.1"/>
    </source>
</evidence>
<evidence type="ECO:0000256" key="5">
    <source>
        <dbReference type="ARBA" id="ARBA00023136"/>
    </source>
</evidence>
<proteinExistence type="inferred from homology"/>
<accession>A0A194S7Z1</accession>
<dbReference type="OrthoDB" id="28257at2759"/>
<evidence type="ECO:0000256" key="6">
    <source>
        <dbReference type="SAM" id="Phobius"/>
    </source>
</evidence>